<keyword evidence="6" id="KW-1185">Reference proteome</keyword>
<dbReference type="InterPro" id="IPR027417">
    <property type="entry name" value="P-loop_NTPase"/>
</dbReference>
<feature type="domain" description="TATA-binding-like protein" evidence="4">
    <location>
        <begin position="528"/>
        <end position="599"/>
    </location>
</feature>
<accession>A0ABP7T0A9</accession>
<dbReference type="Gene3D" id="3.40.50.300">
    <property type="entry name" value="P-loop containing nucleotide triphosphate hydrolases"/>
    <property type="match status" value="2"/>
</dbReference>
<evidence type="ECO:0000313" key="6">
    <source>
        <dbReference type="Proteomes" id="UP001500235"/>
    </source>
</evidence>
<dbReference type="RefSeq" id="WP_344707143.1">
    <property type="nucleotide sequence ID" value="NZ_BAABBQ010000001.1"/>
</dbReference>
<keyword evidence="2" id="KW-0067">ATP-binding</keyword>
<evidence type="ECO:0000313" key="5">
    <source>
        <dbReference type="EMBL" id="GAA4019199.1"/>
    </source>
</evidence>
<dbReference type="PANTHER" id="PTHR43788">
    <property type="entry name" value="DNA2/NAM7 HELICASE FAMILY MEMBER"/>
    <property type="match status" value="1"/>
</dbReference>
<name>A0ABP7T0A9_9SPHN</name>
<evidence type="ECO:0000259" key="4">
    <source>
        <dbReference type="Pfam" id="PF22721"/>
    </source>
</evidence>
<keyword evidence="1" id="KW-0547">Nucleotide-binding</keyword>
<organism evidence="5 6">
    <name type="scientific">Sphingomonas swuensis</name>
    <dbReference type="NCBI Taxonomy" id="977800"/>
    <lineage>
        <taxon>Bacteria</taxon>
        <taxon>Pseudomonadati</taxon>
        <taxon>Pseudomonadota</taxon>
        <taxon>Alphaproteobacteria</taxon>
        <taxon>Sphingomonadales</taxon>
        <taxon>Sphingomonadaceae</taxon>
        <taxon>Sphingomonas</taxon>
    </lineage>
</organism>
<protein>
    <recommendedName>
        <fullName evidence="7">UvrD-like helicase C-terminal domain-containing protein</fullName>
    </recommendedName>
</protein>
<feature type="domain" description="TATA-binding-like protein" evidence="4">
    <location>
        <begin position="614"/>
        <end position="691"/>
    </location>
</feature>
<evidence type="ECO:0000256" key="2">
    <source>
        <dbReference type="ARBA" id="ARBA00022840"/>
    </source>
</evidence>
<dbReference type="SUPFAM" id="SSF52540">
    <property type="entry name" value="P-loop containing nucleoside triphosphate hydrolases"/>
    <property type="match status" value="2"/>
</dbReference>
<evidence type="ECO:0000259" key="3">
    <source>
        <dbReference type="Pfam" id="PF13538"/>
    </source>
</evidence>
<dbReference type="InterPro" id="IPR027785">
    <property type="entry name" value="UvrD-like_helicase_C"/>
</dbReference>
<dbReference type="PANTHER" id="PTHR43788:SF6">
    <property type="entry name" value="DNA HELICASE B"/>
    <property type="match status" value="1"/>
</dbReference>
<dbReference type="Proteomes" id="UP001500235">
    <property type="component" value="Unassembled WGS sequence"/>
</dbReference>
<feature type="domain" description="UvrD-like helicase C-terminal" evidence="3">
    <location>
        <begin position="431"/>
        <end position="481"/>
    </location>
</feature>
<comment type="caution">
    <text evidence="5">The sequence shown here is derived from an EMBL/GenBank/DDBJ whole genome shotgun (WGS) entry which is preliminary data.</text>
</comment>
<gene>
    <name evidence="5" type="ORF">GCM10022280_18680</name>
</gene>
<dbReference type="Pfam" id="PF13245">
    <property type="entry name" value="AAA_19"/>
    <property type="match status" value="1"/>
</dbReference>
<dbReference type="InterPro" id="IPR054572">
    <property type="entry name" value="TBP-TOTE"/>
</dbReference>
<dbReference type="Pfam" id="PF13538">
    <property type="entry name" value="UvrD_C_2"/>
    <property type="match status" value="1"/>
</dbReference>
<dbReference type="CDD" id="cd18809">
    <property type="entry name" value="SF1_C_RecD"/>
    <property type="match status" value="1"/>
</dbReference>
<dbReference type="Pfam" id="PF22721">
    <property type="entry name" value="TBP-TOTE"/>
    <property type="match status" value="2"/>
</dbReference>
<sequence length="698" mass="76691">MPKSIRLNEEQLLALDSIKSFLCDDNLDLFVLRGSAGTGKTTLVADVVAAITEARLSCVLLAPTGRAARILGSKVSQALGADATPASKTIHSEIYTINRVDVFEEANTANDPGLRIIHPLREDEPSVSIFIVDECSMVGDRTSKGDFVQFGSGRLLNDLLTYARVGRSGRPQESITKLLFVGDPAQLPPVGETNSPALSDDYLRTEFGLRVVSSDLATVMRQAEGSAILDRATELRDAIGIGNFNRFSLQPNDRDIQKIDAARAVQMILGGLAGAGTCVAVTYSNSMALTYNQNVRERRWGSAELPMQVGDTLLVNRNSRSSLKNGDLVRVLDLASEAEVVPIGLSGGHCVELRYRDLVVAFRAADGTVIRLPVRALENLLASPNRELSPLEQRALLVHFRQRHPDLKPRTAEFKNVLMDDPYFNAVQVKYGYAMTCHKAQGGEWDRVIVDFNGFSGRRNETFFRWAYTAITRGSSMLAVVNPPEFTPFDLQWQGVASEIASTEAAGDAMSDPDWDRFSFSTATAALMSTHRQLRDLWSAKAIKISLLQHLPYCERYTLFREGRQATIQYHYNGRFEVGRAAQGPGSLTDPHLLDDVLAAFATLTNDRPAPALEPFLLEFLDRLDTALAESSIQRTDVRPMPHRLRVGFADPCRKGAIDFTYKASSTWTSAQEVGGPGRSGGLYEEVQRLMASVSRAS</sequence>
<proteinExistence type="predicted"/>
<evidence type="ECO:0008006" key="7">
    <source>
        <dbReference type="Google" id="ProtNLM"/>
    </source>
</evidence>
<evidence type="ECO:0000256" key="1">
    <source>
        <dbReference type="ARBA" id="ARBA00022741"/>
    </source>
</evidence>
<dbReference type="InterPro" id="IPR050534">
    <property type="entry name" value="Coronavir_polyprotein_1ab"/>
</dbReference>
<dbReference type="EMBL" id="BAABBQ010000001">
    <property type="protein sequence ID" value="GAA4019199.1"/>
    <property type="molecule type" value="Genomic_DNA"/>
</dbReference>
<reference evidence="6" key="1">
    <citation type="journal article" date="2019" name="Int. J. Syst. Evol. Microbiol.">
        <title>The Global Catalogue of Microorganisms (GCM) 10K type strain sequencing project: providing services to taxonomists for standard genome sequencing and annotation.</title>
        <authorList>
            <consortium name="The Broad Institute Genomics Platform"/>
            <consortium name="The Broad Institute Genome Sequencing Center for Infectious Disease"/>
            <person name="Wu L."/>
            <person name="Ma J."/>
        </authorList>
    </citation>
    <scope>NUCLEOTIDE SEQUENCE [LARGE SCALE GENOMIC DNA]</scope>
    <source>
        <strain evidence="6">JCM 17563</strain>
    </source>
</reference>